<comment type="caution">
    <text evidence="1">The sequence shown here is derived from an EMBL/GenBank/DDBJ whole genome shotgun (WGS) entry which is preliminary data.</text>
</comment>
<dbReference type="Proteomes" id="UP001228636">
    <property type="component" value="Unassembled WGS sequence"/>
</dbReference>
<reference evidence="1 2" key="1">
    <citation type="journal article" date="2014" name="Int. J. Syst. Evol. Microbiol.">
        <title>Complete genome sequence of Corynebacterium casei LMG S-19264T (=DSM 44701T), isolated from a smear-ripened cheese.</title>
        <authorList>
            <consortium name="US DOE Joint Genome Institute (JGI-PGF)"/>
            <person name="Walter F."/>
            <person name="Albersmeier A."/>
            <person name="Kalinowski J."/>
            <person name="Ruckert C."/>
        </authorList>
    </citation>
    <scope>NUCLEOTIDE SEQUENCE [LARGE SCALE GENOMIC DNA]</scope>
    <source>
        <strain evidence="1 2">CECT 8670</strain>
    </source>
</reference>
<organism evidence="1 2">
    <name type="scientific">Polaribacter sejongensis</name>
    <dbReference type="NCBI Taxonomy" id="985043"/>
    <lineage>
        <taxon>Bacteria</taxon>
        <taxon>Pseudomonadati</taxon>
        <taxon>Bacteroidota</taxon>
        <taxon>Flavobacteriia</taxon>
        <taxon>Flavobacteriales</taxon>
        <taxon>Flavobacteriaceae</taxon>
    </lineage>
</organism>
<dbReference type="EMBL" id="JAUFQH010000006">
    <property type="protein sequence ID" value="MDN3619592.1"/>
    <property type="molecule type" value="Genomic_DNA"/>
</dbReference>
<sequence>MKELNVIQRIELRIKKDDNTEKVFKLSQCDYNLSSTYYPNDEEERGLDVNLSGVITNEIDTFFLEWLSRKPGEWSGSLKIYHQKQDKPVINFVFDNAIIHSYNQSFSENNVQSQDTYINTILSGVVFNDVKMN</sequence>
<accession>A0AAJ1QX02</accession>
<dbReference type="RefSeq" id="WP_261973105.1">
    <property type="nucleotide sequence ID" value="NZ_CP103460.1"/>
</dbReference>
<evidence type="ECO:0000313" key="2">
    <source>
        <dbReference type="Proteomes" id="UP001228636"/>
    </source>
</evidence>
<protein>
    <submittedName>
        <fullName evidence="1">Type VI secretion system tube protein TssD</fullName>
    </submittedName>
</protein>
<dbReference type="Pfam" id="PF17642">
    <property type="entry name" value="TssD"/>
    <property type="match status" value="1"/>
</dbReference>
<dbReference type="AlphaFoldDB" id="A0AAJ1QX02"/>
<name>A0AAJ1QX02_9FLAO</name>
<dbReference type="InterPro" id="IPR041408">
    <property type="entry name" value="Hcp_Tssd"/>
</dbReference>
<dbReference type="GO" id="GO:0033104">
    <property type="term" value="C:type VI protein secretion system complex"/>
    <property type="evidence" value="ECO:0007669"/>
    <property type="project" value="InterPro"/>
</dbReference>
<proteinExistence type="predicted"/>
<gene>
    <name evidence="1" type="primary">tssD</name>
    <name evidence="1" type="ORF">QWY81_09020</name>
</gene>
<evidence type="ECO:0000313" key="1">
    <source>
        <dbReference type="EMBL" id="MDN3619592.1"/>
    </source>
</evidence>